<dbReference type="PANTHER" id="PTHR13124">
    <property type="entry name" value="39S RIBOSOMAL PROTEIN L46, MITOCHONDRIAL PRECURSOR-RELATED"/>
    <property type="match status" value="1"/>
</dbReference>
<dbReference type="CDD" id="cd04661">
    <property type="entry name" value="NUDIX_MRP_L46"/>
    <property type="match status" value="1"/>
</dbReference>
<evidence type="ECO:0000256" key="6">
    <source>
        <dbReference type="ARBA" id="ARBA00023274"/>
    </source>
</evidence>
<dbReference type="GO" id="GO:0005762">
    <property type="term" value="C:mitochondrial large ribosomal subunit"/>
    <property type="evidence" value="ECO:0007669"/>
    <property type="project" value="TreeGrafter"/>
</dbReference>
<gene>
    <name evidence="10" type="ORF">Agabi119p4_3242</name>
</gene>
<dbReference type="Pfam" id="PF00293">
    <property type="entry name" value="NUDIX"/>
    <property type="match status" value="1"/>
</dbReference>
<proteinExistence type="inferred from homology"/>
<evidence type="ECO:0000256" key="1">
    <source>
        <dbReference type="ARBA" id="ARBA00004173"/>
    </source>
</evidence>
<feature type="region of interest" description="Disordered" evidence="8">
    <location>
        <begin position="118"/>
        <end position="141"/>
    </location>
</feature>
<comment type="subcellular location">
    <subcellularLocation>
        <location evidence="1">Mitochondrion</location>
    </subcellularLocation>
</comment>
<dbReference type="GO" id="GO:0003735">
    <property type="term" value="F:structural constituent of ribosome"/>
    <property type="evidence" value="ECO:0007669"/>
    <property type="project" value="InterPro"/>
</dbReference>
<dbReference type="Gene3D" id="3.90.79.10">
    <property type="entry name" value="Nucleoside Triphosphate Pyrophosphohydrolase"/>
    <property type="match status" value="1"/>
</dbReference>
<comment type="similarity">
    <text evidence="2">Belongs to the mitochondrion-specific ribosomal protein mL46 family.</text>
</comment>
<feature type="compositionally biased region" description="Basic and acidic residues" evidence="8">
    <location>
        <begin position="127"/>
        <end position="141"/>
    </location>
</feature>
<sequence>MLRALSSRSRAFATEAPRRPVKPRLSAAIVLNRSPILTPSPTPFEKAYYAYQARIRRALHQPFPYDFYFKQGSLLETRYNLEEKDREQAAFGPTYAQDDYQDQAKEEADKAAVKLLAQQEGEGESLAPREHPSDKSGDVKSLDRAGERNLYLLLRSRDGDRDLWRFPQGGIEKGDFLHQAAQKDLEAECGEYMDTWVVSRNPIGVYKPPQPDPSTPEHVVFFYKAHIMAGQVQPAEGIQDFAWLTKQEIEQRVDKEYWQNVKDMLSDF</sequence>
<name>A0A8H7KIX9_AGABI</name>
<evidence type="ECO:0000256" key="2">
    <source>
        <dbReference type="ARBA" id="ARBA00009070"/>
    </source>
</evidence>
<dbReference type="PANTHER" id="PTHR13124:SF12">
    <property type="entry name" value="LARGE RIBOSOMAL SUBUNIT PROTEIN ML46"/>
    <property type="match status" value="1"/>
</dbReference>
<dbReference type="InterPro" id="IPR033650">
    <property type="entry name" value="Ribosomal_mL46_NUDIX"/>
</dbReference>
<dbReference type="InterPro" id="IPR015797">
    <property type="entry name" value="NUDIX_hydrolase-like_dom_sf"/>
</dbReference>
<dbReference type="EMBL" id="JABXXO010000004">
    <property type="protein sequence ID" value="KAF7778897.1"/>
    <property type="molecule type" value="Genomic_DNA"/>
</dbReference>
<keyword evidence="4" id="KW-0689">Ribosomal protein</keyword>
<reference evidence="10 11" key="1">
    <citation type="journal article" name="Sci. Rep.">
        <title>Telomere-to-telomere assembled and centromere annotated genomes of the two main subspecies of the button mushroom Agaricus bisporus reveal especially polymorphic chromosome ends.</title>
        <authorList>
            <person name="Sonnenberg A.S.M."/>
            <person name="Sedaghat-Telgerd N."/>
            <person name="Lavrijssen B."/>
            <person name="Ohm R.A."/>
            <person name="Hendrickx P.M."/>
            <person name="Scholtmeijer K."/>
            <person name="Baars J.J.P."/>
            <person name="van Peer A."/>
        </authorList>
    </citation>
    <scope>NUCLEOTIDE SEQUENCE [LARGE SCALE GENOMIC DNA]</scope>
    <source>
        <strain evidence="10 11">H119_p4</strain>
    </source>
</reference>
<dbReference type="Pfam" id="PF11788">
    <property type="entry name" value="MRP-L46"/>
    <property type="match status" value="1"/>
</dbReference>
<evidence type="ECO:0000256" key="4">
    <source>
        <dbReference type="ARBA" id="ARBA00022980"/>
    </source>
</evidence>
<organism evidence="10 11">
    <name type="scientific">Agaricus bisporus var. burnettii</name>
    <dbReference type="NCBI Taxonomy" id="192524"/>
    <lineage>
        <taxon>Eukaryota</taxon>
        <taxon>Fungi</taxon>
        <taxon>Dikarya</taxon>
        <taxon>Basidiomycota</taxon>
        <taxon>Agaricomycotina</taxon>
        <taxon>Agaricomycetes</taxon>
        <taxon>Agaricomycetidae</taxon>
        <taxon>Agaricales</taxon>
        <taxon>Agaricineae</taxon>
        <taxon>Agaricaceae</taxon>
        <taxon>Agaricus</taxon>
    </lineage>
</organism>
<dbReference type="AlphaFoldDB" id="A0A8H7KIX9"/>
<protein>
    <recommendedName>
        <fullName evidence="7">Large ribosomal subunit protein mL46</fullName>
    </recommendedName>
</protein>
<accession>A0A8H7KIX9</accession>
<dbReference type="PROSITE" id="PS51462">
    <property type="entry name" value="NUDIX"/>
    <property type="match status" value="1"/>
</dbReference>
<evidence type="ECO:0000256" key="8">
    <source>
        <dbReference type="SAM" id="MobiDB-lite"/>
    </source>
</evidence>
<keyword evidence="5" id="KW-0496">Mitochondrion</keyword>
<dbReference type="InterPro" id="IPR021757">
    <property type="entry name" value="Ribosomal_mL46_N"/>
</dbReference>
<dbReference type="InterPro" id="IPR040008">
    <property type="entry name" value="Ribosomal_mL46"/>
</dbReference>
<evidence type="ECO:0000313" key="10">
    <source>
        <dbReference type="EMBL" id="KAF7778897.1"/>
    </source>
</evidence>
<dbReference type="InterPro" id="IPR000086">
    <property type="entry name" value="NUDIX_hydrolase_dom"/>
</dbReference>
<keyword evidence="3" id="KW-0809">Transit peptide</keyword>
<evidence type="ECO:0000256" key="5">
    <source>
        <dbReference type="ARBA" id="ARBA00023128"/>
    </source>
</evidence>
<dbReference type="SUPFAM" id="SSF55811">
    <property type="entry name" value="Nudix"/>
    <property type="match status" value="1"/>
</dbReference>
<evidence type="ECO:0000313" key="11">
    <source>
        <dbReference type="Proteomes" id="UP000629468"/>
    </source>
</evidence>
<comment type="caution">
    <text evidence="10">The sequence shown here is derived from an EMBL/GenBank/DDBJ whole genome shotgun (WGS) entry which is preliminary data.</text>
</comment>
<evidence type="ECO:0000259" key="9">
    <source>
        <dbReference type="PROSITE" id="PS51462"/>
    </source>
</evidence>
<evidence type="ECO:0000256" key="7">
    <source>
        <dbReference type="ARBA" id="ARBA00035190"/>
    </source>
</evidence>
<dbReference type="Proteomes" id="UP000629468">
    <property type="component" value="Unassembled WGS sequence"/>
</dbReference>
<evidence type="ECO:0000256" key="3">
    <source>
        <dbReference type="ARBA" id="ARBA00022946"/>
    </source>
</evidence>
<feature type="domain" description="Nudix hydrolase" evidence="9">
    <location>
        <begin position="132"/>
        <end position="266"/>
    </location>
</feature>
<keyword evidence="6" id="KW-0687">Ribonucleoprotein</keyword>